<evidence type="ECO:0000313" key="5">
    <source>
        <dbReference type="Proteomes" id="UP000323594"/>
    </source>
</evidence>
<dbReference type="EMBL" id="CP042817">
    <property type="protein sequence ID" value="QEJ98349.1"/>
    <property type="molecule type" value="Genomic_DNA"/>
</dbReference>
<dbReference type="GeneID" id="57752991"/>
<evidence type="ECO:0000313" key="2">
    <source>
        <dbReference type="EMBL" id="CEM61788.1"/>
    </source>
</evidence>
<dbReference type="Gene3D" id="3.30.2350.10">
    <property type="entry name" value="Pseudouridine synthase"/>
    <property type="match status" value="1"/>
</dbReference>
<feature type="domain" description="Pseudouridine synthase RsuA/RluA-like" evidence="1">
    <location>
        <begin position="19"/>
        <end position="169"/>
    </location>
</feature>
<dbReference type="CDD" id="cd02869">
    <property type="entry name" value="PseudoU_synth_RluA_like"/>
    <property type="match status" value="1"/>
</dbReference>
<keyword evidence="2" id="KW-0413">Isomerase</keyword>
<gene>
    <name evidence="3" type="ORF">FUT82_10300</name>
    <name evidence="2" type="ORF">TPHV1_210021</name>
</gene>
<dbReference type="GO" id="GO:0003723">
    <property type="term" value="F:RNA binding"/>
    <property type="evidence" value="ECO:0007669"/>
    <property type="project" value="InterPro"/>
</dbReference>
<evidence type="ECO:0000313" key="3">
    <source>
        <dbReference type="EMBL" id="QEJ98349.1"/>
    </source>
</evidence>
<reference evidence="4" key="1">
    <citation type="submission" date="2015-01" db="EMBL/GenBank/DDBJ databases">
        <authorList>
            <person name="Manzoor Shahid"/>
            <person name="Zubair Saima"/>
        </authorList>
    </citation>
    <scope>NUCLEOTIDE SEQUENCE [LARGE SCALE GENOMIC DNA]</scope>
    <source>
        <strain evidence="4">V1</strain>
    </source>
</reference>
<dbReference type="InterPro" id="IPR006224">
    <property type="entry name" value="PsdUridine_synth_RluA-like_CS"/>
</dbReference>
<protein>
    <submittedName>
        <fullName evidence="2 3">Pseudouridine synthase</fullName>
        <ecNumber evidence="2">5.4.99.-</ecNumber>
    </submittedName>
</protein>
<dbReference type="GO" id="GO:0001522">
    <property type="term" value="P:pseudouridine synthesis"/>
    <property type="evidence" value="ECO:0007669"/>
    <property type="project" value="InterPro"/>
</dbReference>
<evidence type="ECO:0000313" key="4">
    <source>
        <dbReference type="Proteomes" id="UP000042527"/>
    </source>
</evidence>
<dbReference type="InterPro" id="IPR050188">
    <property type="entry name" value="RluA_PseudoU_synthase"/>
</dbReference>
<dbReference type="Pfam" id="PF00849">
    <property type="entry name" value="PseudoU_synth_2"/>
    <property type="match status" value="1"/>
</dbReference>
<dbReference type="RefSeq" id="WP_002696567.1">
    <property type="nucleotide sequence ID" value="NZ_CDNC01000014.1"/>
</dbReference>
<proteinExistence type="predicted"/>
<dbReference type="PROSITE" id="PS01129">
    <property type="entry name" value="PSI_RLU"/>
    <property type="match status" value="1"/>
</dbReference>
<sequence length="233" mass="26117">MTSAQIARQNQESENQRIIYKDASLAVIIKKNGEDAQKFYQKYFLQHAYAQAVNRLDKPVSGLMLIACNSKIHTALSHAFSDGKIVKTYFAICEKPKKPTTDIPILVPQTCNDTLIFSSKKQKAFISDKKGAKEACLSWTLCARGENYDFLQVIPISGRTHQIRAQLAHIGRPIKGDLKYGAKRSEKTGGIRLHAYSLEFLHPVLHKPLHISTYPENMDALWAACIKSMGLTV</sequence>
<dbReference type="OrthoDB" id="305739at2"/>
<dbReference type="InterPro" id="IPR020103">
    <property type="entry name" value="PsdUridine_synth_cat_dom_sf"/>
</dbReference>
<reference evidence="3 5" key="3">
    <citation type="submission" date="2019-08" db="EMBL/GenBank/DDBJ databases">
        <authorList>
            <person name="Kuhnert P."/>
        </authorList>
    </citation>
    <scope>NUCLEOTIDE SEQUENCE [LARGE SCALE GENOMIC DNA]</scope>
    <source>
        <strain evidence="3 5">B36.5</strain>
    </source>
</reference>
<dbReference type="GO" id="GO:0006396">
    <property type="term" value="P:RNA processing"/>
    <property type="evidence" value="ECO:0007669"/>
    <property type="project" value="UniProtKB-ARBA"/>
</dbReference>
<dbReference type="Proteomes" id="UP000323594">
    <property type="component" value="Chromosome"/>
</dbReference>
<dbReference type="SUPFAM" id="SSF55120">
    <property type="entry name" value="Pseudouridine synthase"/>
    <property type="match status" value="1"/>
</dbReference>
<evidence type="ECO:0000259" key="1">
    <source>
        <dbReference type="Pfam" id="PF00849"/>
    </source>
</evidence>
<dbReference type="PANTHER" id="PTHR21600">
    <property type="entry name" value="MITOCHONDRIAL RNA PSEUDOURIDINE SYNTHASE"/>
    <property type="match status" value="1"/>
</dbReference>
<name>A0A0B7GTG5_TREPH</name>
<accession>A0A0B7GTG5</accession>
<dbReference type="GO" id="GO:0009982">
    <property type="term" value="F:pseudouridine synthase activity"/>
    <property type="evidence" value="ECO:0007669"/>
    <property type="project" value="InterPro"/>
</dbReference>
<dbReference type="InterPro" id="IPR006145">
    <property type="entry name" value="PsdUridine_synth_RsuA/RluA"/>
</dbReference>
<reference evidence="2" key="2">
    <citation type="submission" date="2015-01" db="EMBL/GenBank/DDBJ databases">
        <authorList>
            <person name="Xiang T."/>
            <person name="Song Y."/>
            <person name="Huang L."/>
            <person name="Wang B."/>
            <person name="Wu P."/>
        </authorList>
    </citation>
    <scope>NUCLEOTIDE SEQUENCE [LARGE SCALE GENOMIC DNA]</scope>
    <source>
        <strain evidence="2">V1</strain>
    </source>
</reference>
<dbReference type="EC" id="5.4.99.-" evidence="2"/>
<dbReference type="GO" id="GO:0140098">
    <property type="term" value="F:catalytic activity, acting on RNA"/>
    <property type="evidence" value="ECO:0007669"/>
    <property type="project" value="UniProtKB-ARBA"/>
</dbReference>
<keyword evidence="4" id="KW-1185">Reference proteome</keyword>
<organism evidence="2 4">
    <name type="scientific">Treponema phagedenis</name>
    <dbReference type="NCBI Taxonomy" id="162"/>
    <lineage>
        <taxon>Bacteria</taxon>
        <taxon>Pseudomonadati</taxon>
        <taxon>Spirochaetota</taxon>
        <taxon>Spirochaetia</taxon>
        <taxon>Spirochaetales</taxon>
        <taxon>Treponemataceae</taxon>
        <taxon>Treponema</taxon>
    </lineage>
</organism>
<dbReference type="Proteomes" id="UP000042527">
    <property type="component" value="Unassembled WGS sequence"/>
</dbReference>
<dbReference type="EMBL" id="CDNC01000014">
    <property type="protein sequence ID" value="CEM61788.1"/>
    <property type="molecule type" value="Genomic_DNA"/>
</dbReference>
<dbReference type="AlphaFoldDB" id="A0A0B7GTG5"/>